<dbReference type="Gene3D" id="3.30.420.10">
    <property type="entry name" value="Ribonuclease H-like superfamily/Ribonuclease H"/>
    <property type="match status" value="1"/>
</dbReference>
<dbReference type="Pfam" id="PF08721">
    <property type="entry name" value="Tn7_Tnp_TnsA_C"/>
    <property type="match status" value="1"/>
</dbReference>
<comment type="caution">
    <text evidence="2">The sequence shown here is derived from an EMBL/GenBank/DDBJ whole genome shotgun (WGS) entry which is preliminary data.</text>
</comment>
<protein>
    <submittedName>
        <fullName evidence="2">DDE-type integrase/transposase/recombinase</fullName>
    </submittedName>
</protein>
<dbReference type="Pfam" id="PF08722">
    <property type="entry name" value="Tn7_TnsA-like_N"/>
    <property type="match status" value="1"/>
</dbReference>
<dbReference type="Proteomes" id="UP000640786">
    <property type="component" value="Unassembled WGS sequence"/>
</dbReference>
<dbReference type="InterPro" id="IPR036397">
    <property type="entry name" value="RNaseH_sf"/>
</dbReference>
<dbReference type="InterPro" id="IPR014832">
    <property type="entry name" value="TnsA_C"/>
</dbReference>
<dbReference type="EMBL" id="JACSQO010000010">
    <property type="protein sequence ID" value="MBD7945819.1"/>
    <property type="molecule type" value="Genomic_DNA"/>
</dbReference>
<feature type="domain" description="Integrase catalytic" evidence="1">
    <location>
        <begin position="504"/>
        <end position="700"/>
    </location>
</feature>
<dbReference type="SUPFAM" id="SSF53098">
    <property type="entry name" value="Ribonuclease H-like"/>
    <property type="match status" value="1"/>
</dbReference>
<reference evidence="2 3" key="1">
    <citation type="submission" date="2020-08" db="EMBL/GenBank/DDBJ databases">
        <title>A Genomic Blueprint of the Chicken Gut Microbiome.</title>
        <authorList>
            <person name="Gilroy R."/>
            <person name="Ravi A."/>
            <person name="Getino M."/>
            <person name="Pursley I."/>
            <person name="Horton D.L."/>
            <person name="Alikhan N.-F."/>
            <person name="Baker D."/>
            <person name="Gharbi K."/>
            <person name="Hall N."/>
            <person name="Watson M."/>
            <person name="Adriaenssens E.M."/>
            <person name="Foster-Nyarko E."/>
            <person name="Jarju S."/>
            <person name="Secka A."/>
            <person name="Antonio M."/>
            <person name="Oren A."/>
            <person name="Chaudhuri R."/>
            <person name="La Ragione R.M."/>
            <person name="Hildebrand F."/>
            <person name="Pallen M.J."/>
        </authorList>
    </citation>
    <scope>NUCLEOTIDE SEQUENCE [LARGE SCALE GENOMIC DNA]</scope>
    <source>
        <strain evidence="2 3">Sa2BUA9</strain>
    </source>
</reference>
<name>A0ABR8RDD9_9BACI</name>
<evidence type="ECO:0000313" key="2">
    <source>
        <dbReference type="EMBL" id="MBD7945819.1"/>
    </source>
</evidence>
<dbReference type="InterPro" id="IPR012337">
    <property type="entry name" value="RNaseH-like_sf"/>
</dbReference>
<sequence>MMSNSEFEDWAIKLNLTDDAKNEIQRVRQSPPARRVGGGKHNVSGRYSSKKMGVTIQFESHKVELPTIYMLEYNDNVLEYYDQPPQIKLTYYQSNKNNKKMAYLNTPDFFVIEKERAYWVECKTEEELIKKSQSNPDRYLRENEQWIFTPGKDFAAEYNLDFLIHSSSEINWNLQRNLEFLEDYFVKDYVLNETKIKRIKESIQEAPGITLKELLLSDETQFNADDIYALIVKEIIYIDLYNELITDLENVKVYLNIEQYKLFSLVENSTRRKRNTNTIELNSGNHIVWGNTVWTILNYDHESKIVFLYSRDENKNIELPINLFESYILDGYILGADKDENKESIELKKMILQANETDLIEANKKYEIVVKYLNGEKIEFIDVTDRTLRNWVKKYKDAEELYGNGYVGLLPQTKKRGNRNAKLPAETIELMYKMISESYETIKSKSAKQVYRELLVKCEESNLYVPSYATFCETINNRALYDIEKARKGSRASYKYEEFYIELEFTTPRHGERIFEIAHIDHTELDIELNINGKVSKRPWLTLMIDAYSRRILAYYLTFEEPSYRSCMMVIRECVKRTNRLPNYIVVDGGKEFSSVYFESLLALYSVHKKQRPAAKARYGHVIERLFGITNELFIHNLRGNTQITKNVRQVTKSGNPKNHAVWRLETLNERLDTWFSNIYDNKENPSLNQTPKEAFVESIAVSGNRSNTYIPYDENFILMTLPSPKGKTRKVHPGQGIKLSYSYYWCEEFRNPKIEATNLEVKYDPFNIGIAYAFIDNQWVKCLSEQYKYLNGKTEKQIKLIAEEVRQKRKLYSRNNTITARMIASYILESEGIEEILAIEKYKPLEKDLNVLENIQVPKQNVDLVKEDAKDEDDELEIFGELV</sequence>
<organism evidence="2 3">
    <name type="scientific">Psychrobacillus faecigallinarum</name>
    <dbReference type="NCBI Taxonomy" id="2762235"/>
    <lineage>
        <taxon>Bacteria</taxon>
        <taxon>Bacillati</taxon>
        <taxon>Bacillota</taxon>
        <taxon>Bacilli</taxon>
        <taxon>Bacillales</taxon>
        <taxon>Bacillaceae</taxon>
        <taxon>Psychrobacillus</taxon>
    </lineage>
</organism>
<accession>A0ABR8RDD9</accession>
<dbReference type="InterPro" id="IPR014833">
    <property type="entry name" value="TnsA_N"/>
</dbReference>
<dbReference type="RefSeq" id="WP_151113196.1">
    <property type="nucleotide sequence ID" value="NZ_JACSQO010000010.1"/>
</dbReference>
<dbReference type="InterPro" id="IPR001584">
    <property type="entry name" value="Integrase_cat-core"/>
</dbReference>
<gene>
    <name evidence="2" type="ORF">H9650_17045</name>
</gene>
<dbReference type="PROSITE" id="PS50994">
    <property type="entry name" value="INTEGRASE"/>
    <property type="match status" value="1"/>
</dbReference>
<evidence type="ECO:0000313" key="3">
    <source>
        <dbReference type="Proteomes" id="UP000640786"/>
    </source>
</evidence>
<evidence type="ECO:0000259" key="1">
    <source>
        <dbReference type="PROSITE" id="PS50994"/>
    </source>
</evidence>
<keyword evidence="3" id="KW-1185">Reference proteome</keyword>
<proteinExistence type="predicted"/>